<comment type="caution">
    <text evidence="3">The sequence shown here is derived from an EMBL/GenBank/DDBJ whole genome shotgun (WGS) entry which is preliminary data.</text>
</comment>
<evidence type="ECO:0000313" key="4">
    <source>
        <dbReference type="Proteomes" id="UP001596528"/>
    </source>
</evidence>
<dbReference type="InterPro" id="IPR026881">
    <property type="entry name" value="WYL_dom"/>
</dbReference>
<feature type="domain" description="WYL" evidence="1">
    <location>
        <begin position="49"/>
        <end position="114"/>
    </location>
</feature>
<name>A0ABW2V375_9BACL</name>
<protein>
    <submittedName>
        <fullName evidence="3">Helix-turn-helix transcriptional regulator</fullName>
    </submittedName>
</protein>
<feature type="domain" description="WCX" evidence="2">
    <location>
        <begin position="141"/>
        <end position="217"/>
    </location>
</feature>
<dbReference type="EMBL" id="JBHTGQ010000016">
    <property type="protein sequence ID" value="MFC7749688.1"/>
    <property type="molecule type" value="Genomic_DNA"/>
</dbReference>
<dbReference type="PANTHER" id="PTHR34580:SF3">
    <property type="entry name" value="PROTEIN PAFB"/>
    <property type="match status" value="1"/>
</dbReference>
<gene>
    <name evidence="3" type="ORF">ACFQWB_07020</name>
</gene>
<organism evidence="3 4">
    <name type="scientific">Paenibacillus thermoaerophilus</name>
    <dbReference type="NCBI Taxonomy" id="1215385"/>
    <lineage>
        <taxon>Bacteria</taxon>
        <taxon>Bacillati</taxon>
        <taxon>Bacillota</taxon>
        <taxon>Bacilli</taxon>
        <taxon>Bacillales</taxon>
        <taxon>Paenibacillaceae</taxon>
        <taxon>Paenibacillus</taxon>
    </lineage>
</organism>
<dbReference type="InterPro" id="IPR051534">
    <property type="entry name" value="CBASS_pafABC_assoc_protein"/>
</dbReference>
<evidence type="ECO:0000259" key="2">
    <source>
        <dbReference type="Pfam" id="PF25583"/>
    </source>
</evidence>
<accession>A0ABW2V375</accession>
<reference evidence="4" key="1">
    <citation type="journal article" date="2019" name="Int. J. Syst. Evol. Microbiol.">
        <title>The Global Catalogue of Microorganisms (GCM) 10K type strain sequencing project: providing services to taxonomists for standard genome sequencing and annotation.</title>
        <authorList>
            <consortium name="The Broad Institute Genomics Platform"/>
            <consortium name="The Broad Institute Genome Sequencing Center for Infectious Disease"/>
            <person name="Wu L."/>
            <person name="Ma J."/>
        </authorList>
    </citation>
    <scope>NUCLEOTIDE SEQUENCE [LARGE SCALE GENOMIC DNA]</scope>
    <source>
        <strain evidence="4">JCM 18657</strain>
    </source>
</reference>
<dbReference type="PANTHER" id="PTHR34580">
    <property type="match status" value="1"/>
</dbReference>
<evidence type="ECO:0000313" key="3">
    <source>
        <dbReference type="EMBL" id="MFC7749688.1"/>
    </source>
</evidence>
<sequence>MADTPFRQARWTVADKIRAILPEQTLKQIEPMLERVELEVPERKVKTPHLSALLEHAAESRWVRVLYRSENHRRWLQLLPRRIYAAHGFWYCEAYSVAHEEQRTFRVDRFEQIEGMDEPVDALEKIRREKGNHRSHSESSIRMVVRLTYRGALLAEQDEHIGEYVRQVSEDVWEVDFMCPAAEWRWAVRFFYTLGLDAEVIEPESLRSEIFEIARQVSERYRLKP</sequence>
<dbReference type="Pfam" id="PF13280">
    <property type="entry name" value="WYL"/>
    <property type="match status" value="1"/>
</dbReference>
<dbReference type="RefSeq" id="WP_138790399.1">
    <property type="nucleotide sequence ID" value="NZ_JBHTGQ010000016.1"/>
</dbReference>
<evidence type="ECO:0000259" key="1">
    <source>
        <dbReference type="Pfam" id="PF13280"/>
    </source>
</evidence>
<proteinExistence type="predicted"/>
<dbReference type="PROSITE" id="PS52050">
    <property type="entry name" value="WYL"/>
    <property type="match status" value="1"/>
</dbReference>
<dbReference type="InterPro" id="IPR057727">
    <property type="entry name" value="WCX_dom"/>
</dbReference>
<dbReference type="Pfam" id="PF25583">
    <property type="entry name" value="WCX"/>
    <property type="match status" value="1"/>
</dbReference>
<dbReference type="Proteomes" id="UP001596528">
    <property type="component" value="Unassembled WGS sequence"/>
</dbReference>
<keyword evidence="4" id="KW-1185">Reference proteome</keyword>